<reference evidence="1" key="1">
    <citation type="submission" date="2015-11" db="EMBL/GenBank/DDBJ databases">
        <title>De novo transcriptome assembly of four potential Pierce s Disease insect vectors from Arizona vineyards.</title>
        <authorList>
            <person name="Tassone E.E."/>
        </authorList>
    </citation>
    <scope>NUCLEOTIDE SEQUENCE</scope>
</reference>
<organism evidence="1">
    <name type="scientific">Graphocephala atropunctata</name>
    <dbReference type="NCBI Taxonomy" id="36148"/>
    <lineage>
        <taxon>Eukaryota</taxon>
        <taxon>Metazoa</taxon>
        <taxon>Ecdysozoa</taxon>
        <taxon>Arthropoda</taxon>
        <taxon>Hexapoda</taxon>
        <taxon>Insecta</taxon>
        <taxon>Pterygota</taxon>
        <taxon>Neoptera</taxon>
        <taxon>Paraneoptera</taxon>
        <taxon>Hemiptera</taxon>
        <taxon>Auchenorrhyncha</taxon>
        <taxon>Membracoidea</taxon>
        <taxon>Cicadellidae</taxon>
        <taxon>Cicadellinae</taxon>
        <taxon>Cicadellini</taxon>
        <taxon>Graphocephala</taxon>
    </lineage>
</organism>
<dbReference type="PANTHER" id="PTHR47510:SF3">
    <property type="entry name" value="ENDO_EXONUCLEASE_PHOSPHATASE DOMAIN-CONTAINING PROTEIN"/>
    <property type="match status" value="1"/>
</dbReference>
<dbReference type="AlphaFoldDB" id="A0A1B6KZU1"/>
<sequence length="160" mass="18054">RRHLATAQIEEAENKSKALWNVINGERKAKAHSPNNQITLEIDGAKLTDPKEMADQFNSFFATVAERTLKTRNQGTETSIRQHYQPPATNAYLFLQPTTKQEVRRTIDSLKPKTSTGVDGISARVAKECKEEITTPLSHIINRSFEQGVFLSQLKISNIY</sequence>
<evidence type="ECO:0000313" key="1">
    <source>
        <dbReference type="EMBL" id="JAT16976.1"/>
    </source>
</evidence>
<evidence type="ECO:0008006" key="2">
    <source>
        <dbReference type="Google" id="ProtNLM"/>
    </source>
</evidence>
<feature type="non-terminal residue" evidence="1">
    <location>
        <position position="1"/>
    </location>
</feature>
<accession>A0A1B6KZU1</accession>
<proteinExistence type="predicted"/>
<dbReference type="EMBL" id="GEBQ01023001">
    <property type="protein sequence ID" value="JAT16976.1"/>
    <property type="molecule type" value="Transcribed_RNA"/>
</dbReference>
<gene>
    <name evidence="1" type="ORF">g.53921</name>
</gene>
<feature type="non-terminal residue" evidence="1">
    <location>
        <position position="160"/>
    </location>
</feature>
<dbReference type="PANTHER" id="PTHR47510">
    <property type="entry name" value="REVERSE TRANSCRIPTASE DOMAIN-CONTAINING PROTEIN"/>
    <property type="match status" value="1"/>
</dbReference>
<name>A0A1B6KZU1_9HEMI</name>
<protein>
    <recommendedName>
        <fullName evidence="2">Reverse transcriptase domain-containing protein</fullName>
    </recommendedName>
</protein>